<dbReference type="GO" id="GO:0032870">
    <property type="term" value="P:cellular response to hormone stimulus"/>
    <property type="evidence" value="ECO:0007669"/>
    <property type="project" value="TreeGrafter"/>
</dbReference>
<dbReference type="PROSITE" id="PS00237">
    <property type="entry name" value="G_PROTEIN_RECEP_F1_1"/>
    <property type="match status" value="1"/>
</dbReference>
<evidence type="ECO:0000256" key="5">
    <source>
        <dbReference type="ARBA" id="ARBA00023136"/>
    </source>
</evidence>
<dbReference type="GO" id="GO:0004930">
    <property type="term" value="F:G protein-coupled receptor activity"/>
    <property type="evidence" value="ECO:0007669"/>
    <property type="project" value="UniProtKB-KW"/>
</dbReference>
<dbReference type="PRINTS" id="PR00237">
    <property type="entry name" value="GPCRRHODOPSN"/>
</dbReference>
<dbReference type="InterPro" id="IPR017452">
    <property type="entry name" value="GPCR_Rhodpsn_7TM"/>
</dbReference>
<dbReference type="RefSeq" id="XP_019614491.1">
    <property type="nucleotide sequence ID" value="XM_019758932.1"/>
</dbReference>
<keyword evidence="3 7" id="KW-0812">Transmembrane</keyword>
<dbReference type="FunFam" id="1.20.1070.10:FF:000458">
    <property type="entry name" value="G protein-coupled receptor 150"/>
    <property type="match status" value="1"/>
</dbReference>
<name>A0A6P4YC75_BRABE</name>
<dbReference type="Proteomes" id="UP000515135">
    <property type="component" value="Unplaced"/>
</dbReference>
<reference evidence="11" key="1">
    <citation type="submission" date="2025-08" db="UniProtKB">
        <authorList>
            <consortium name="RefSeq"/>
        </authorList>
    </citation>
    <scope>IDENTIFICATION</scope>
    <source>
        <tissue evidence="11">Gonad</tissue>
    </source>
</reference>
<feature type="transmembrane region" description="Helical" evidence="8">
    <location>
        <begin position="317"/>
        <end position="339"/>
    </location>
</feature>
<proteinExistence type="inferred from homology"/>
<feature type="transmembrane region" description="Helical" evidence="8">
    <location>
        <begin position="89"/>
        <end position="111"/>
    </location>
</feature>
<keyword evidence="10" id="KW-1185">Reference proteome</keyword>
<feature type="transmembrane region" description="Helical" evidence="8">
    <location>
        <begin position="131"/>
        <end position="149"/>
    </location>
</feature>
<keyword evidence="6 7" id="KW-0675">Receptor</keyword>
<evidence type="ECO:0000256" key="6">
    <source>
        <dbReference type="ARBA" id="ARBA00023170"/>
    </source>
</evidence>
<dbReference type="GO" id="GO:0042277">
    <property type="term" value="F:peptide binding"/>
    <property type="evidence" value="ECO:0007669"/>
    <property type="project" value="TreeGrafter"/>
</dbReference>
<evidence type="ECO:0000256" key="1">
    <source>
        <dbReference type="ARBA" id="ARBA00004651"/>
    </source>
</evidence>
<feature type="transmembrane region" description="Helical" evidence="8">
    <location>
        <begin position="283"/>
        <end position="305"/>
    </location>
</feature>
<keyword evidence="4 8" id="KW-1133">Transmembrane helix</keyword>
<dbReference type="GeneID" id="109462393"/>
<sequence>MLIFSAGYKEVDESGDMTEPPTYYPTLGVFTNENASYNTTTTLDPNLDYNAQSRIVALVVMVAVGFLGNVLVYLWMWVNRRKKSRVNQLILGLAVADLSVVTFTMLTQIIWESLDEVWLAGNVMCKVIKVLQVMGMMASSNMIVVIAFDRHQAIRSPLKETFSAPTLILAAWGTAFVSSLPQAYVFSTVEVDGGEGVQHCKSLFGSVPLWHRQAYITYAATVLFLIPFVIIVVTYARILKKISDKVKEGKSSKRATFNKKGKVYLQSTGTGTLSKAKIKTLKMTIVIILTFFICGTPYFIIEMWVAFGDPSKLSPDVIAVLGIFASANTATNPFVFLYFNTTQACLKELGRGDKNGGYGLSTKSTRHQRRPTGRSHLAIEMADLPIIIRTSSSMKMSSLRDNETYTTVLFTPTTSTADICGKRTG</sequence>
<comment type="subcellular location">
    <subcellularLocation>
        <location evidence="1">Cell membrane</location>
        <topology evidence="1">Multi-pass membrane protein</topology>
    </subcellularLocation>
</comment>
<evidence type="ECO:0000256" key="2">
    <source>
        <dbReference type="ARBA" id="ARBA00022475"/>
    </source>
</evidence>
<dbReference type="Pfam" id="PF00001">
    <property type="entry name" value="7tm_1"/>
    <property type="match status" value="1"/>
</dbReference>
<dbReference type="SUPFAM" id="SSF81321">
    <property type="entry name" value="Family A G protein-coupled receptor-like"/>
    <property type="match status" value="1"/>
</dbReference>
<feature type="transmembrane region" description="Helical" evidence="8">
    <location>
        <begin position="215"/>
        <end position="238"/>
    </location>
</feature>
<evidence type="ECO:0000256" key="8">
    <source>
        <dbReference type="SAM" id="Phobius"/>
    </source>
</evidence>
<dbReference type="AlphaFoldDB" id="A0A6P4YC75"/>
<evidence type="ECO:0000313" key="10">
    <source>
        <dbReference type="Proteomes" id="UP000515135"/>
    </source>
</evidence>
<evidence type="ECO:0000256" key="3">
    <source>
        <dbReference type="ARBA" id="ARBA00022692"/>
    </source>
</evidence>
<dbReference type="GO" id="GO:0005886">
    <property type="term" value="C:plasma membrane"/>
    <property type="evidence" value="ECO:0007669"/>
    <property type="project" value="UniProtKB-SubCell"/>
</dbReference>
<dbReference type="OrthoDB" id="5987909at2759"/>
<gene>
    <name evidence="11" type="primary">LOC109462393</name>
</gene>
<feature type="transmembrane region" description="Helical" evidence="8">
    <location>
        <begin position="55"/>
        <end position="77"/>
    </location>
</feature>
<dbReference type="PANTHER" id="PTHR24241">
    <property type="entry name" value="NEUROPEPTIDE RECEPTOR-RELATED G-PROTEIN COUPLED RECEPTOR"/>
    <property type="match status" value="1"/>
</dbReference>
<evidence type="ECO:0000256" key="7">
    <source>
        <dbReference type="RuleBase" id="RU000688"/>
    </source>
</evidence>
<organism evidence="10 11">
    <name type="scientific">Branchiostoma belcheri</name>
    <name type="common">Amphioxus</name>
    <dbReference type="NCBI Taxonomy" id="7741"/>
    <lineage>
        <taxon>Eukaryota</taxon>
        <taxon>Metazoa</taxon>
        <taxon>Chordata</taxon>
        <taxon>Cephalochordata</taxon>
        <taxon>Leptocardii</taxon>
        <taxon>Amphioxiformes</taxon>
        <taxon>Branchiostomatidae</taxon>
        <taxon>Branchiostoma</taxon>
    </lineage>
</organism>
<dbReference type="Gene3D" id="1.20.1070.10">
    <property type="entry name" value="Rhodopsin 7-helix transmembrane proteins"/>
    <property type="match status" value="1"/>
</dbReference>
<keyword evidence="7" id="KW-0297">G-protein coupled receptor</keyword>
<dbReference type="PROSITE" id="PS50262">
    <property type="entry name" value="G_PROTEIN_RECEP_F1_2"/>
    <property type="match status" value="1"/>
</dbReference>
<keyword evidence="7" id="KW-0807">Transducer</keyword>
<dbReference type="KEGG" id="bbel:109462393"/>
<dbReference type="InterPro" id="IPR000276">
    <property type="entry name" value="GPCR_Rhodpsn"/>
</dbReference>
<evidence type="ECO:0000256" key="4">
    <source>
        <dbReference type="ARBA" id="ARBA00022989"/>
    </source>
</evidence>
<protein>
    <submittedName>
        <fullName evidence="11">Mesotocin receptor-like</fullName>
    </submittedName>
</protein>
<comment type="similarity">
    <text evidence="7">Belongs to the G-protein coupled receptor 1 family.</text>
</comment>
<evidence type="ECO:0000313" key="11">
    <source>
        <dbReference type="RefSeq" id="XP_019614491.1"/>
    </source>
</evidence>
<keyword evidence="2" id="KW-1003">Cell membrane</keyword>
<dbReference type="PANTHER" id="PTHR24241:SF83">
    <property type="entry name" value="G-PROTEIN COUPLED RECEPTOR 150-RELATED"/>
    <property type="match status" value="1"/>
</dbReference>
<evidence type="ECO:0000259" key="9">
    <source>
        <dbReference type="PROSITE" id="PS50262"/>
    </source>
</evidence>
<keyword evidence="5 8" id="KW-0472">Membrane</keyword>
<accession>A0A6P4YC75</accession>
<feature type="transmembrane region" description="Helical" evidence="8">
    <location>
        <begin position="161"/>
        <end position="180"/>
    </location>
</feature>
<feature type="domain" description="G-protein coupled receptors family 1 profile" evidence="9">
    <location>
        <begin position="68"/>
        <end position="336"/>
    </location>
</feature>